<organism evidence="1 2">
    <name type="scientific">Pythium insidiosum</name>
    <name type="common">Pythiosis disease agent</name>
    <dbReference type="NCBI Taxonomy" id="114742"/>
    <lineage>
        <taxon>Eukaryota</taxon>
        <taxon>Sar</taxon>
        <taxon>Stramenopiles</taxon>
        <taxon>Oomycota</taxon>
        <taxon>Peronosporomycetes</taxon>
        <taxon>Pythiales</taxon>
        <taxon>Pythiaceae</taxon>
        <taxon>Pythium</taxon>
    </lineage>
</organism>
<sequence>MEIRTQGKRFRKPQSGNSNLRERWRFLSAGTNDVLEGSTPRLEKKAIVSFTRQPRGLGISGEKTAIPRGLQRSSGGYDIDGDGQVDIREMRLAKFLDAMVEKKRSNGADAVPPPDHEVQQMKQQAGRLLIAKEFIERNQGQLWRYGSIFVEKDEQQSAEFIAHHKKFAKLMAYLESVERKRVMRSSRNVRGTIKGDREESESSEFTRRTWVESVRKVNDPLVSRFPLPDLEPKPRQPPAALVVGGDSEDMIVTNKYGAVDVDGDGIIDDDEMRLNLRIQEATLDDKHDANPQQLRKLKQLAGRRLMARDFVKRNEAKMWIYDARFKGRSTDDIVDELATSETFAKEINRLRAKERVLTLKSSSGVAGCIVQAPVTEIPNDPTHATEFRRVKHRTELLQARKELLKPPEQRLAALLGKQGAVPGVAPGLPFGAVREEKQQSLSRARSESQLVALPKLFDSPRRIEPIGCFSVTKWKLEAHK</sequence>
<accession>A0AAD5MAF3</accession>
<name>A0AAD5MAF3_PYTIN</name>
<evidence type="ECO:0000313" key="1">
    <source>
        <dbReference type="EMBL" id="KAJ0407906.1"/>
    </source>
</evidence>
<dbReference type="AlphaFoldDB" id="A0AAD5MAF3"/>
<proteinExistence type="predicted"/>
<dbReference type="PROSITE" id="PS00018">
    <property type="entry name" value="EF_HAND_1"/>
    <property type="match status" value="2"/>
</dbReference>
<protein>
    <submittedName>
        <fullName evidence="1">Uncharacterized protein</fullName>
    </submittedName>
</protein>
<reference evidence="1" key="1">
    <citation type="submission" date="2021-12" db="EMBL/GenBank/DDBJ databases">
        <title>Prjna785345.</title>
        <authorList>
            <person name="Rujirawat T."/>
            <person name="Krajaejun T."/>
        </authorList>
    </citation>
    <scope>NUCLEOTIDE SEQUENCE</scope>
    <source>
        <strain evidence="1">Pi057C3</strain>
    </source>
</reference>
<keyword evidence="2" id="KW-1185">Reference proteome</keyword>
<dbReference type="InterPro" id="IPR018247">
    <property type="entry name" value="EF_Hand_1_Ca_BS"/>
</dbReference>
<comment type="caution">
    <text evidence="1">The sequence shown here is derived from an EMBL/GenBank/DDBJ whole genome shotgun (WGS) entry which is preliminary data.</text>
</comment>
<evidence type="ECO:0000313" key="2">
    <source>
        <dbReference type="Proteomes" id="UP001209570"/>
    </source>
</evidence>
<dbReference type="Proteomes" id="UP001209570">
    <property type="component" value="Unassembled WGS sequence"/>
</dbReference>
<dbReference type="EMBL" id="JAKCXM010000016">
    <property type="protein sequence ID" value="KAJ0407906.1"/>
    <property type="molecule type" value="Genomic_DNA"/>
</dbReference>
<gene>
    <name evidence="1" type="ORF">P43SY_009193</name>
</gene>